<dbReference type="InterPro" id="IPR000192">
    <property type="entry name" value="Aminotrans_V_dom"/>
</dbReference>
<comment type="cofactor">
    <cofactor evidence="1 7">
        <name>pyridoxal 5'-phosphate</name>
        <dbReference type="ChEBI" id="CHEBI:597326"/>
    </cofactor>
</comment>
<comment type="caution">
    <text evidence="10">The sequence shown here is derived from an EMBL/GenBank/DDBJ whole genome shotgun (WGS) entry which is preliminary data.</text>
</comment>
<evidence type="ECO:0000256" key="7">
    <source>
        <dbReference type="PIRNR" id="PIRNR000524"/>
    </source>
</evidence>
<dbReference type="SUPFAM" id="SSF53383">
    <property type="entry name" value="PLP-dependent transferases"/>
    <property type="match status" value="1"/>
</dbReference>
<evidence type="ECO:0000256" key="3">
    <source>
        <dbReference type="ARBA" id="ARBA00022679"/>
    </source>
</evidence>
<evidence type="ECO:0000259" key="9">
    <source>
        <dbReference type="Pfam" id="PF00266"/>
    </source>
</evidence>
<dbReference type="InterPro" id="IPR024169">
    <property type="entry name" value="SP_NH2Trfase/AEP_transaminase"/>
</dbReference>
<evidence type="ECO:0000256" key="6">
    <source>
        <dbReference type="ARBA" id="ARBA00049460"/>
    </source>
</evidence>
<evidence type="ECO:0000256" key="1">
    <source>
        <dbReference type="ARBA" id="ARBA00001933"/>
    </source>
</evidence>
<sequence>MDIKENDSKLFTPGPLTTSLTVKEAMLHDLGSRDTIFLNIIAHIRGKLLELADVSADEHAAVLVQGSGTYAVEATFSTTIPHQGAKVLIIENGAYGQRMTKICRILNIPHDVISFHETERVQVDLVANKLQSNHYTHVAIIHCETSSGILNPIEEIGQLVYDHGTTKGSTVYIVDSMSAFGAIPVSLRNGQARSLVLDLYDQYTYMEQSKQFRFTPPTHTILAFKRALDELDQEGGVHGRAKRYEANNKLIREKMKTLGFIELIKPEYQTYIITSYYYPSAPFNFQTFYNKLSEKHQLIYPGKTTETDCFRIGNIGRLFENDMATLAECIKEVCEEMNIELPLTNNTKQ</sequence>
<comment type="catalytic activity">
    <reaction evidence="6">
        <text>(2-aminoethyl)phosphonate + pyruvate = phosphonoacetaldehyde + L-alanine</text>
        <dbReference type="Rhea" id="RHEA:17021"/>
        <dbReference type="ChEBI" id="CHEBI:15361"/>
        <dbReference type="ChEBI" id="CHEBI:57418"/>
        <dbReference type="ChEBI" id="CHEBI:57972"/>
        <dbReference type="ChEBI" id="CHEBI:58383"/>
        <dbReference type="EC" id="2.6.1.37"/>
    </reaction>
</comment>
<dbReference type="GO" id="GO:0047304">
    <property type="term" value="F:2-aminoethylphosphonate-pyruvate transaminase activity"/>
    <property type="evidence" value="ECO:0007669"/>
    <property type="project" value="UniProtKB-EC"/>
</dbReference>
<dbReference type="Pfam" id="PF00266">
    <property type="entry name" value="Aminotran_5"/>
    <property type="match status" value="1"/>
</dbReference>
<feature type="binding site" evidence="8">
    <location>
        <position position="311"/>
    </location>
    <ligand>
        <name>substrate</name>
    </ligand>
</feature>
<evidence type="ECO:0000256" key="8">
    <source>
        <dbReference type="PIRSR" id="PIRSR000524-1"/>
    </source>
</evidence>
<dbReference type="EC" id="2.6.1.44" evidence="7"/>
<comment type="similarity">
    <text evidence="7">Belongs to the class-V pyridoxal-phosphate-dependent aminotransferase family.</text>
</comment>
<evidence type="ECO:0000256" key="2">
    <source>
        <dbReference type="ARBA" id="ARBA00022576"/>
    </source>
</evidence>
<dbReference type="PANTHER" id="PTHR42778:SF1">
    <property type="entry name" value="2-AMINOETHYLPHOSPHONATE--PYRUVATE TRANSAMINASE"/>
    <property type="match status" value="1"/>
</dbReference>
<dbReference type="HAMAP" id="MF_01376">
    <property type="entry name" value="PhnW_aminotrans_5"/>
    <property type="match status" value="1"/>
</dbReference>
<keyword evidence="3" id="KW-0808">Transferase</keyword>
<dbReference type="InterPro" id="IPR012703">
    <property type="entry name" value="NH2EtPonate_pyrv_transaminase"/>
</dbReference>
<gene>
    <name evidence="10" type="ORF">GIL414_LOCUS4648</name>
</gene>
<dbReference type="Proteomes" id="UP000681720">
    <property type="component" value="Unassembled WGS sequence"/>
</dbReference>
<organism evidence="10 11">
    <name type="scientific">Rotaria magnacalcarata</name>
    <dbReference type="NCBI Taxonomy" id="392030"/>
    <lineage>
        <taxon>Eukaryota</taxon>
        <taxon>Metazoa</taxon>
        <taxon>Spiralia</taxon>
        <taxon>Gnathifera</taxon>
        <taxon>Rotifera</taxon>
        <taxon>Eurotatoria</taxon>
        <taxon>Bdelloidea</taxon>
        <taxon>Philodinida</taxon>
        <taxon>Philodinidae</taxon>
        <taxon>Rotaria</taxon>
    </lineage>
</organism>
<dbReference type="EMBL" id="CAJOBJ010001147">
    <property type="protein sequence ID" value="CAF3863966.1"/>
    <property type="molecule type" value="Genomic_DNA"/>
</dbReference>
<dbReference type="AlphaFoldDB" id="A0A8S2KQW7"/>
<keyword evidence="5" id="KW-0670">Pyruvate</keyword>
<dbReference type="GO" id="GO:0008453">
    <property type="term" value="F:alanine-glyoxylate transaminase activity"/>
    <property type="evidence" value="ECO:0007669"/>
    <property type="project" value="UniProtKB-EC"/>
</dbReference>
<accession>A0A8S2KQW7</accession>
<dbReference type="PANTHER" id="PTHR42778">
    <property type="entry name" value="2-AMINOETHYLPHOSPHONATE--PYRUVATE TRANSAMINASE"/>
    <property type="match status" value="1"/>
</dbReference>
<dbReference type="InterPro" id="IPR015424">
    <property type="entry name" value="PyrdxlP-dep_Trfase"/>
</dbReference>
<evidence type="ECO:0000313" key="10">
    <source>
        <dbReference type="EMBL" id="CAF3863966.1"/>
    </source>
</evidence>
<dbReference type="Gene3D" id="3.90.1150.10">
    <property type="entry name" value="Aspartate Aminotransferase, domain 1"/>
    <property type="match status" value="1"/>
</dbReference>
<evidence type="ECO:0000256" key="4">
    <source>
        <dbReference type="ARBA" id="ARBA00022898"/>
    </source>
</evidence>
<evidence type="ECO:0000256" key="5">
    <source>
        <dbReference type="ARBA" id="ARBA00023317"/>
    </source>
</evidence>
<feature type="domain" description="Aminotransferase class V" evidence="9">
    <location>
        <begin position="43"/>
        <end position="189"/>
    </location>
</feature>
<protein>
    <recommendedName>
        <fullName evidence="7">Alanine--glyoxylate aminotransferase</fullName>
        <ecNumber evidence="7">2.6.1.44</ecNumber>
    </recommendedName>
</protein>
<evidence type="ECO:0000313" key="11">
    <source>
        <dbReference type="Proteomes" id="UP000681720"/>
    </source>
</evidence>
<keyword evidence="2" id="KW-0032">Aminotransferase</keyword>
<proteinExistence type="inferred from homology"/>
<name>A0A8S2KQW7_9BILA</name>
<reference evidence="10" key="1">
    <citation type="submission" date="2021-02" db="EMBL/GenBank/DDBJ databases">
        <authorList>
            <person name="Nowell W R."/>
        </authorList>
    </citation>
    <scope>NUCLEOTIDE SEQUENCE</scope>
</reference>
<dbReference type="PIRSF" id="PIRSF000524">
    <property type="entry name" value="SPT"/>
    <property type="match status" value="1"/>
</dbReference>
<dbReference type="InterPro" id="IPR015421">
    <property type="entry name" value="PyrdxlP-dep_Trfase_major"/>
</dbReference>
<dbReference type="GO" id="GO:0019700">
    <property type="term" value="P:organic phosphonate catabolic process"/>
    <property type="evidence" value="ECO:0007669"/>
    <property type="project" value="InterPro"/>
</dbReference>
<comment type="catalytic activity">
    <reaction evidence="7">
        <text>glyoxylate + L-alanine = glycine + pyruvate</text>
        <dbReference type="Rhea" id="RHEA:24248"/>
        <dbReference type="ChEBI" id="CHEBI:15361"/>
        <dbReference type="ChEBI" id="CHEBI:36655"/>
        <dbReference type="ChEBI" id="CHEBI:57305"/>
        <dbReference type="ChEBI" id="CHEBI:57972"/>
        <dbReference type="EC" id="2.6.1.44"/>
    </reaction>
</comment>
<keyword evidence="4 7" id="KW-0663">Pyridoxal phosphate</keyword>
<dbReference type="InterPro" id="IPR015422">
    <property type="entry name" value="PyrdxlP-dep_Trfase_small"/>
</dbReference>
<dbReference type="Gene3D" id="3.40.640.10">
    <property type="entry name" value="Type I PLP-dependent aspartate aminotransferase-like (Major domain)"/>
    <property type="match status" value="1"/>
</dbReference>